<keyword evidence="5" id="KW-1185">Reference proteome</keyword>
<dbReference type="Proteomes" id="UP001642464">
    <property type="component" value="Unassembled WGS sequence"/>
</dbReference>
<dbReference type="InterPro" id="IPR023214">
    <property type="entry name" value="HAD_sf"/>
</dbReference>
<keyword evidence="2" id="KW-0479">Metal-binding</keyword>
<dbReference type="PRINTS" id="PR00413">
    <property type="entry name" value="HADHALOGNASE"/>
</dbReference>
<dbReference type="PANTHER" id="PTHR46193:SF10">
    <property type="entry name" value="6-PHOSPHOGLUCONATE PHOSPHATASE"/>
    <property type="match status" value="1"/>
</dbReference>
<name>A0ABP0HG28_9DINO</name>
<evidence type="ECO:0000313" key="5">
    <source>
        <dbReference type="Proteomes" id="UP001642464"/>
    </source>
</evidence>
<evidence type="ECO:0000313" key="4">
    <source>
        <dbReference type="EMBL" id="CAK8988957.1"/>
    </source>
</evidence>
<protein>
    <submittedName>
        <fullName evidence="4">6-phosphogluconate phosphatase</fullName>
    </submittedName>
</protein>
<evidence type="ECO:0000256" key="3">
    <source>
        <dbReference type="ARBA" id="ARBA00022842"/>
    </source>
</evidence>
<dbReference type="SFLD" id="SFLDG01129">
    <property type="entry name" value="C1.5:_HAD__Beta-PGM__Phosphata"/>
    <property type="match status" value="1"/>
</dbReference>
<dbReference type="Pfam" id="PF00702">
    <property type="entry name" value="Hydrolase"/>
    <property type="match status" value="1"/>
</dbReference>
<dbReference type="SFLD" id="SFLDG01135">
    <property type="entry name" value="C1.5.6:_HAD__Beta-PGM__Phospha"/>
    <property type="match status" value="1"/>
</dbReference>
<organism evidence="4 5">
    <name type="scientific">Durusdinium trenchii</name>
    <dbReference type="NCBI Taxonomy" id="1381693"/>
    <lineage>
        <taxon>Eukaryota</taxon>
        <taxon>Sar</taxon>
        <taxon>Alveolata</taxon>
        <taxon>Dinophyceae</taxon>
        <taxon>Suessiales</taxon>
        <taxon>Symbiodiniaceae</taxon>
        <taxon>Durusdinium</taxon>
    </lineage>
</organism>
<dbReference type="PANTHER" id="PTHR46193">
    <property type="entry name" value="6-PHOSPHOGLUCONATE PHOSPHATASE"/>
    <property type="match status" value="1"/>
</dbReference>
<dbReference type="SUPFAM" id="SSF56784">
    <property type="entry name" value="HAD-like"/>
    <property type="match status" value="1"/>
</dbReference>
<evidence type="ECO:0000256" key="1">
    <source>
        <dbReference type="ARBA" id="ARBA00001946"/>
    </source>
</evidence>
<reference evidence="4 5" key="1">
    <citation type="submission" date="2024-02" db="EMBL/GenBank/DDBJ databases">
        <authorList>
            <person name="Chen Y."/>
            <person name="Shah S."/>
            <person name="Dougan E. K."/>
            <person name="Thang M."/>
            <person name="Chan C."/>
        </authorList>
    </citation>
    <scope>NUCLEOTIDE SEQUENCE [LARGE SCALE GENOMIC DNA]</scope>
</reference>
<gene>
    <name evidence="4" type="ORF">SCF082_LOCUS1602</name>
</gene>
<comment type="cofactor">
    <cofactor evidence="1">
        <name>Mg(2+)</name>
        <dbReference type="ChEBI" id="CHEBI:18420"/>
    </cofactor>
</comment>
<dbReference type="InterPro" id="IPR051600">
    <property type="entry name" value="Beta-PGM-like"/>
</dbReference>
<dbReference type="EMBL" id="CAXAMM010000792">
    <property type="protein sequence ID" value="CAK8988957.1"/>
    <property type="molecule type" value="Genomic_DNA"/>
</dbReference>
<dbReference type="InterPro" id="IPR036412">
    <property type="entry name" value="HAD-like_sf"/>
</dbReference>
<dbReference type="InterPro" id="IPR006439">
    <property type="entry name" value="HAD-SF_hydro_IA"/>
</dbReference>
<accession>A0ABP0HG28</accession>
<dbReference type="CDD" id="cd07526">
    <property type="entry name" value="HAD_BPGM_like"/>
    <property type="match status" value="1"/>
</dbReference>
<dbReference type="InterPro" id="IPR023198">
    <property type="entry name" value="PGP-like_dom2"/>
</dbReference>
<dbReference type="Gene3D" id="3.40.50.1000">
    <property type="entry name" value="HAD superfamily/HAD-like"/>
    <property type="match status" value="1"/>
</dbReference>
<sequence length="220" mass="24042">MRTPELVIFDCDGVLVDTERLTNRTLAGLLTDLGFPITGPECQKRFMGRTLEAVQEIVEEELGRKLPNDWLDQLRARDVESFKAGISQVPGVAQVMDLLDQRGIPYCVGSSGKYEKMRATLGSSGLLPRLEDRLFSSQDCEQGKPAPDVFLLAARTMGYGPETCVVIEDSLPGVLAGRAAGMKVFAYVADPVSDRTALRHAGATLFENMSELPDLLFSKS</sequence>
<evidence type="ECO:0000256" key="2">
    <source>
        <dbReference type="ARBA" id="ARBA00022723"/>
    </source>
</evidence>
<dbReference type="Gene3D" id="1.10.150.240">
    <property type="entry name" value="Putative phosphatase, domain 2"/>
    <property type="match status" value="1"/>
</dbReference>
<comment type="caution">
    <text evidence="4">The sequence shown here is derived from an EMBL/GenBank/DDBJ whole genome shotgun (WGS) entry which is preliminary data.</text>
</comment>
<dbReference type="SFLD" id="SFLDS00003">
    <property type="entry name" value="Haloacid_Dehalogenase"/>
    <property type="match status" value="1"/>
</dbReference>
<keyword evidence="3" id="KW-0460">Magnesium</keyword>
<proteinExistence type="predicted"/>
<dbReference type="NCBIfam" id="TIGR01509">
    <property type="entry name" value="HAD-SF-IA-v3"/>
    <property type="match status" value="1"/>
</dbReference>